<keyword evidence="5" id="KW-0175">Coiled coil</keyword>
<dbReference type="GO" id="GO:0006412">
    <property type="term" value="P:translation"/>
    <property type="evidence" value="ECO:0007669"/>
    <property type="project" value="InterPro"/>
</dbReference>
<dbReference type="Proteomes" id="UP000245884">
    <property type="component" value="Unassembled WGS sequence"/>
</dbReference>
<proteinExistence type="inferred from homology"/>
<sequence length="230" mass="24748">MSWLSRASSSTSSLAKQLFTPAVASSSALAGPSSESSTALPSFSFGGSIQVRNSTKRAGGTTKNGRNSAGKRLGVKRYGGQYVQAGEILLRQRGTSWHPGQNVGIGRDHTLYALQAGYVRFYQPSPLPADSTLSASTPSSHPTMPLIPGIGQPISPQVNERRLPEADRKVDMNAYEREMRAAEEEVEMRTMDRMEDDIVVDSRDAHEAEEDEHTFVAPEAASVGEAAPRA</sequence>
<gene>
    <name evidence="7" type="ORF">BDZ90DRAFT_134872</name>
</gene>
<evidence type="ECO:0000256" key="5">
    <source>
        <dbReference type="SAM" id="Coils"/>
    </source>
</evidence>
<dbReference type="GO" id="GO:0005762">
    <property type="term" value="C:mitochondrial large ribosomal subunit"/>
    <property type="evidence" value="ECO:0007669"/>
    <property type="project" value="TreeGrafter"/>
</dbReference>
<protein>
    <recommendedName>
        <fullName evidence="4">Large ribosomal subunit protein bL27m</fullName>
    </recommendedName>
</protein>
<comment type="similarity">
    <text evidence="1">Belongs to the bacterial ribosomal protein bL27 family.</text>
</comment>
<dbReference type="InterPro" id="IPR018261">
    <property type="entry name" value="Ribosomal_bL27_CS"/>
</dbReference>
<dbReference type="Gene3D" id="2.40.50.100">
    <property type="match status" value="1"/>
</dbReference>
<dbReference type="FunFam" id="2.40.50.100:FF:000020">
    <property type="entry name" value="50S ribosomal protein L27"/>
    <property type="match status" value="1"/>
</dbReference>
<dbReference type="PANTHER" id="PTHR15893:SF0">
    <property type="entry name" value="LARGE RIBOSOMAL SUBUNIT PROTEIN BL27M"/>
    <property type="match status" value="1"/>
</dbReference>
<evidence type="ECO:0000256" key="2">
    <source>
        <dbReference type="ARBA" id="ARBA00022980"/>
    </source>
</evidence>
<evidence type="ECO:0000313" key="7">
    <source>
        <dbReference type="EMBL" id="PWN28941.1"/>
    </source>
</evidence>
<evidence type="ECO:0000256" key="1">
    <source>
        <dbReference type="ARBA" id="ARBA00010797"/>
    </source>
</evidence>
<dbReference type="SUPFAM" id="SSF110324">
    <property type="entry name" value="Ribosomal L27 protein-like"/>
    <property type="match status" value="1"/>
</dbReference>
<evidence type="ECO:0000256" key="6">
    <source>
        <dbReference type="SAM" id="MobiDB-lite"/>
    </source>
</evidence>
<feature type="region of interest" description="Disordered" evidence="6">
    <location>
        <begin position="51"/>
        <end position="73"/>
    </location>
</feature>
<reference evidence="7 8" key="1">
    <citation type="journal article" date="2018" name="Mol. Biol. Evol.">
        <title>Broad Genomic Sampling Reveals a Smut Pathogenic Ancestry of the Fungal Clade Ustilaginomycotina.</title>
        <authorList>
            <person name="Kijpornyongpan T."/>
            <person name="Mondo S.J."/>
            <person name="Barry K."/>
            <person name="Sandor L."/>
            <person name="Lee J."/>
            <person name="Lipzen A."/>
            <person name="Pangilinan J."/>
            <person name="LaButti K."/>
            <person name="Hainaut M."/>
            <person name="Henrissat B."/>
            <person name="Grigoriev I.V."/>
            <person name="Spatafora J.W."/>
            <person name="Aime M.C."/>
        </authorList>
    </citation>
    <scope>NUCLEOTIDE SEQUENCE [LARGE SCALE GENOMIC DNA]</scope>
    <source>
        <strain evidence="7 8">MCA 5214</strain>
    </source>
</reference>
<dbReference type="Pfam" id="PF01016">
    <property type="entry name" value="Ribosomal_L27"/>
    <property type="match status" value="1"/>
</dbReference>
<feature type="region of interest" description="Disordered" evidence="6">
    <location>
        <begin position="204"/>
        <end position="230"/>
    </location>
</feature>
<dbReference type="PROSITE" id="PS00831">
    <property type="entry name" value="RIBOSOMAL_L27"/>
    <property type="match status" value="1"/>
</dbReference>
<feature type="coiled-coil region" evidence="5">
    <location>
        <begin position="165"/>
        <end position="192"/>
    </location>
</feature>
<evidence type="ECO:0000313" key="8">
    <source>
        <dbReference type="Proteomes" id="UP000245884"/>
    </source>
</evidence>
<keyword evidence="3" id="KW-0687">Ribonucleoprotein</keyword>
<name>A0A316UXA2_9BASI</name>
<dbReference type="InterPro" id="IPR001684">
    <property type="entry name" value="Ribosomal_bL27"/>
</dbReference>
<dbReference type="OrthoDB" id="1867012at2759"/>
<dbReference type="RefSeq" id="XP_025363553.1">
    <property type="nucleotide sequence ID" value="XM_025503409.1"/>
</dbReference>
<dbReference type="PANTHER" id="PTHR15893">
    <property type="entry name" value="RIBOSOMAL PROTEIN L27"/>
    <property type="match status" value="1"/>
</dbReference>
<dbReference type="AlphaFoldDB" id="A0A316UXA2"/>
<dbReference type="GO" id="GO:0003735">
    <property type="term" value="F:structural constituent of ribosome"/>
    <property type="evidence" value="ECO:0007669"/>
    <property type="project" value="InterPro"/>
</dbReference>
<keyword evidence="2" id="KW-0689">Ribosomal protein</keyword>
<evidence type="ECO:0000256" key="3">
    <source>
        <dbReference type="ARBA" id="ARBA00023274"/>
    </source>
</evidence>
<accession>A0A316UXA2</accession>
<dbReference type="STRING" id="1569628.A0A316UXA2"/>
<dbReference type="PRINTS" id="PR00063">
    <property type="entry name" value="RIBOSOMALL27"/>
</dbReference>
<organism evidence="7 8">
    <name type="scientific">Jaminaea rosea</name>
    <dbReference type="NCBI Taxonomy" id="1569628"/>
    <lineage>
        <taxon>Eukaryota</taxon>
        <taxon>Fungi</taxon>
        <taxon>Dikarya</taxon>
        <taxon>Basidiomycota</taxon>
        <taxon>Ustilaginomycotina</taxon>
        <taxon>Exobasidiomycetes</taxon>
        <taxon>Microstromatales</taxon>
        <taxon>Microstromatales incertae sedis</taxon>
        <taxon>Jaminaea</taxon>
    </lineage>
</organism>
<keyword evidence="8" id="KW-1185">Reference proteome</keyword>
<dbReference type="EMBL" id="KZ819664">
    <property type="protein sequence ID" value="PWN28941.1"/>
    <property type="molecule type" value="Genomic_DNA"/>
</dbReference>
<dbReference type="GeneID" id="37025232"/>
<dbReference type="NCBIfam" id="TIGR00062">
    <property type="entry name" value="L27"/>
    <property type="match status" value="1"/>
</dbReference>
<evidence type="ECO:0000256" key="4">
    <source>
        <dbReference type="ARBA" id="ARBA00035267"/>
    </source>
</evidence>